<evidence type="ECO:0000313" key="3">
    <source>
        <dbReference type="Proteomes" id="UP000249248"/>
    </source>
</evidence>
<evidence type="ECO:0000256" key="1">
    <source>
        <dbReference type="SAM" id="Phobius"/>
    </source>
</evidence>
<sequence length="510" mass="58124">MMKKQLFLTAFCLGSFALQSLSFCGFYVAKADTKLFNKTSQVIMVRDGNKTTVTMANDFKGNVKDFAMVIPVPNVLQKKDIRIVENSLFNKLDAYSGPRLVEYYDENPCSPRIQYDMLESIQYNNAIPTSISMKDVKRNKVLGVTIEAQYQVDEYDILILSAKESDGLKTWLTENGYKIPTAAAEVLAPYIKNNLKFFVVKVDLDKLNEINGTTNLNKYIKTHDNENIQNLRPIQISYTSPKFMLPIRLGMANSTGAQDMVVYAFSKEGRVECTNYRTVKIPSNENIPLFVKNKFGQFYVDLFERAHDKENKEAIFLEYAWNISPQFRGAKCDPCVGPPPIFTDLTKAGVNWAMNNGNQASSNVFFTRLHLRYSRNTHPRDLEFQVTPNKEHFQARYILTNTAVGDLSCNAGQTYCATVIKNRVNELENLSQLTSWSTVEYSGYVKEYYDLLKDKNILNEVKSTQKNKQPWLGVPSNESRLGLKIALFLSVVFLLTFAYLIRQKNPLASK</sequence>
<accession>A0A2W1NS69</accession>
<dbReference type="Pfam" id="PF10092">
    <property type="entry name" value="DUF2330"/>
    <property type="match status" value="1"/>
</dbReference>
<evidence type="ECO:0000313" key="2">
    <source>
        <dbReference type="EMBL" id="PZE17508.1"/>
    </source>
</evidence>
<gene>
    <name evidence="2" type="ORF">DNU06_06680</name>
</gene>
<dbReference type="EMBL" id="QKSB01000003">
    <property type="protein sequence ID" value="PZE17508.1"/>
    <property type="molecule type" value="Genomic_DNA"/>
</dbReference>
<name>A0A2W1NS69_9FLAO</name>
<reference evidence="2 3" key="1">
    <citation type="submission" date="2018-06" db="EMBL/GenBank/DDBJ databases">
        <title>The draft genome sequence of Crocinitomix sp. SM1701.</title>
        <authorList>
            <person name="Zhang X."/>
        </authorList>
    </citation>
    <scope>NUCLEOTIDE SEQUENCE [LARGE SCALE GENOMIC DNA]</scope>
    <source>
        <strain evidence="2 3">SM1701</strain>
    </source>
</reference>
<dbReference type="AlphaFoldDB" id="A0A2W1NS69"/>
<organism evidence="2 3">
    <name type="scientific">Putridiphycobacter roseus</name>
    <dbReference type="NCBI Taxonomy" id="2219161"/>
    <lineage>
        <taxon>Bacteria</taxon>
        <taxon>Pseudomonadati</taxon>
        <taxon>Bacteroidota</taxon>
        <taxon>Flavobacteriia</taxon>
        <taxon>Flavobacteriales</taxon>
        <taxon>Crocinitomicaceae</taxon>
        <taxon>Putridiphycobacter</taxon>
    </lineage>
</organism>
<dbReference type="Proteomes" id="UP000249248">
    <property type="component" value="Unassembled WGS sequence"/>
</dbReference>
<feature type="transmembrane region" description="Helical" evidence="1">
    <location>
        <begin position="481"/>
        <end position="501"/>
    </location>
</feature>
<keyword evidence="1" id="KW-0812">Transmembrane</keyword>
<keyword evidence="3" id="KW-1185">Reference proteome</keyword>
<keyword evidence="1" id="KW-1133">Transmembrane helix</keyword>
<dbReference type="InterPro" id="IPR019283">
    <property type="entry name" value="DUF2330"/>
</dbReference>
<protein>
    <submittedName>
        <fullName evidence="2">DUF2330 domain-containing protein</fullName>
    </submittedName>
</protein>
<keyword evidence="1" id="KW-0472">Membrane</keyword>
<proteinExistence type="predicted"/>
<comment type="caution">
    <text evidence="2">The sequence shown here is derived from an EMBL/GenBank/DDBJ whole genome shotgun (WGS) entry which is preliminary data.</text>
</comment>